<dbReference type="Proteomes" id="UP000612746">
    <property type="component" value="Unassembled WGS sequence"/>
</dbReference>
<dbReference type="Gene3D" id="3.50.50.60">
    <property type="entry name" value="FAD/NAD(P)-binding domain"/>
    <property type="match status" value="1"/>
</dbReference>
<keyword evidence="8 14" id="KW-0249">Electron transport</keyword>
<keyword evidence="5 14" id="KW-0285">Flavoprotein</keyword>
<evidence type="ECO:0000256" key="1">
    <source>
        <dbReference type="ARBA" id="ARBA00001974"/>
    </source>
</evidence>
<comment type="function">
    <text evidence="2 14">Accepts electrons from ETF and reduces ubiquinone.</text>
</comment>
<dbReference type="Pfam" id="PF21162">
    <property type="entry name" value="ETFQO_UQ-bd"/>
    <property type="match status" value="1"/>
</dbReference>
<dbReference type="PANTHER" id="PTHR10617:SF107">
    <property type="entry name" value="ELECTRON TRANSFER FLAVOPROTEIN-UBIQUINONE OXIDOREDUCTASE, MITOCHONDRIAL"/>
    <property type="match status" value="1"/>
</dbReference>
<keyword evidence="11 14" id="KW-0411">Iron-sulfur</keyword>
<dbReference type="InterPro" id="IPR007859">
    <property type="entry name" value="ETF-QO/FixX_C"/>
</dbReference>
<comment type="cofactor">
    <cofactor evidence="14">
        <name>[4Fe-4S] cluster</name>
        <dbReference type="ChEBI" id="CHEBI:49883"/>
    </cofactor>
    <text evidence="14">Binds 1 [4Fe-4S] cluster.</text>
</comment>
<evidence type="ECO:0000256" key="11">
    <source>
        <dbReference type="ARBA" id="ARBA00023014"/>
    </source>
</evidence>
<evidence type="ECO:0000256" key="12">
    <source>
        <dbReference type="ARBA" id="ARBA00023075"/>
    </source>
</evidence>
<dbReference type="PRINTS" id="PR00469">
    <property type="entry name" value="PNDRDTASEII"/>
</dbReference>
<evidence type="ECO:0000256" key="10">
    <source>
        <dbReference type="ARBA" id="ARBA00023004"/>
    </source>
</evidence>
<organism evidence="17 18">
    <name type="scientific">Umbelopsis vinacea</name>
    <dbReference type="NCBI Taxonomy" id="44442"/>
    <lineage>
        <taxon>Eukaryota</taxon>
        <taxon>Fungi</taxon>
        <taxon>Fungi incertae sedis</taxon>
        <taxon>Mucoromycota</taxon>
        <taxon>Mucoromycotina</taxon>
        <taxon>Umbelopsidomycetes</taxon>
        <taxon>Umbelopsidales</taxon>
        <taxon>Umbelopsidaceae</taxon>
        <taxon>Umbelopsis</taxon>
    </lineage>
</organism>
<evidence type="ECO:0000256" key="8">
    <source>
        <dbReference type="ARBA" id="ARBA00022982"/>
    </source>
</evidence>
<dbReference type="SUPFAM" id="SSF51905">
    <property type="entry name" value="FAD/NAD(P)-binding domain"/>
    <property type="match status" value="1"/>
</dbReference>
<dbReference type="GO" id="GO:0005743">
    <property type="term" value="C:mitochondrial inner membrane"/>
    <property type="evidence" value="ECO:0007669"/>
    <property type="project" value="TreeGrafter"/>
</dbReference>
<evidence type="ECO:0000256" key="3">
    <source>
        <dbReference type="ARBA" id="ARBA00022448"/>
    </source>
</evidence>
<dbReference type="Pfam" id="PF05187">
    <property type="entry name" value="Fer4_ETF_QO"/>
    <property type="match status" value="1"/>
</dbReference>
<dbReference type="Gene3D" id="3.30.70.20">
    <property type="match status" value="1"/>
</dbReference>
<keyword evidence="10 14" id="KW-0408">Iron</keyword>
<evidence type="ECO:0000256" key="6">
    <source>
        <dbReference type="ARBA" id="ARBA00022723"/>
    </source>
</evidence>
<dbReference type="OrthoDB" id="437331at2759"/>
<dbReference type="GO" id="GO:0046872">
    <property type="term" value="F:metal ion binding"/>
    <property type="evidence" value="ECO:0007669"/>
    <property type="project" value="UniProtKB-KW"/>
</dbReference>
<comment type="caution">
    <text evidence="17">The sequence shown here is derived from an EMBL/GenBank/DDBJ whole genome shotgun (WGS) entry which is preliminary data.</text>
</comment>
<reference evidence="17" key="1">
    <citation type="submission" date="2020-12" db="EMBL/GenBank/DDBJ databases">
        <title>Metabolic potential, ecology and presence of endohyphal bacteria is reflected in genomic diversity of Mucoromycotina.</title>
        <authorList>
            <person name="Muszewska A."/>
            <person name="Okrasinska A."/>
            <person name="Steczkiewicz K."/>
            <person name="Drgas O."/>
            <person name="Orlowska M."/>
            <person name="Perlinska-Lenart U."/>
            <person name="Aleksandrzak-Piekarczyk T."/>
            <person name="Szatraj K."/>
            <person name="Zielenkiewicz U."/>
            <person name="Pilsyk S."/>
            <person name="Malc E."/>
            <person name="Mieczkowski P."/>
            <person name="Kruszewska J.S."/>
            <person name="Biernat P."/>
            <person name="Pawlowska J."/>
        </authorList>
    </citation>
    <scope>NUCLEOTIDE SEQUENCE</scope>
    <source>
        <strain evidence="17">WA0000051536</strain>
    </source>
</reference>
<accession>A0A8H7USM5</accession>
<dbReference type="InterPro" id="IPR040156">
    <property type="entry name" value="ETF-QO"/>
</dbReference>
<dbReference type="InterPro" id="IPR036188">
    <property type="entry name" value="FAD/NAD-bd_sf"/>
</dbReference>
<keyword evidence="4" id="KW-0004">4Fe-4S</keyword>
<keyword evidence="7 14" id="KW-0274">FAD</keyword>
<keyword evidence="6 14" id="KW-0479">Metal-binding</keyword>
<evidence type="ECO:0000256" key="4">
    <source>
        <dbReference type="ARBA" id="ARBA00022485"/>
    </source>
</evidence>
<evidence type="ECO:0000256" key="7">
    <source>
        <dbReference type="ARBA" id="ARBA00022827"/>
    </source>
</evidence>
<keyword evidence="3 14" id="KW-0813">Transport</keyword>
<evidence type="ECO:0000256" key="15">
    <source>
        <dbReference type="SAM" id="MobiDB-lite"/>
    </source>
</evidence>
<name>A0A8H7USM5_9FUNG</name>
<evidence type="ECO:0000256" key="9">
    <source>
        <dbReference type="ARBA" id="ARBA00023002"/>
    </source>
</evidence>
<evidence type="ECO:0000256" key="2">
    <source>
        <dbReference type="ARBA" id="ARBA00002819"/>
    </source>
</evidence>
<dbReference type="GO" id="GO:0051539">
    <property type="term" value="F:4 iron, 4 sulfur cluster binding"/>
    <property type="evidence" value="ECO:0007669"/>
    <property type="project" value="UniProtKB-UniRule"/>
</dbReference>
<keyword evidence="18" id="KW-1185">Reference proteome</keyword>
<keyword evidence="9 14" id="KW-0560">Oxidoreductase</keyword>
<evidence type="ECO:0000256" key="14">
    <source>
        <dbReference type="RuleBase" id="RU366068"/>
    </source>
</evidence>
<dbReference type="FunFam" id="3.30.70.20:FF:000012">
    <property type="entry name" value="Electron transfer flavoprotein-ubiquinone oxidoreductase, mitochondrial"/>
    <property type="match status" value="1"/>
</dbReference>
<dbReference type="Pfam" id="PF13450">
    <property type="entry name" value="NAD_binding_8"/>
    <property type="match status" value="1"/>
</dbReference>
<dbReference type="SUPFAM" id="SSF54373">
    <property type="entry name" value="FAD-linked reductases, C-terminal domain"/>
    <property type="match status" value="1"/>
</dbReference>
<dbReference type="EMBL" id="JAEPRA010000001">
    <property type="protein sequence ID" value="KAG2189399.1"/>
    <property type="molecule type" value="Genomic_DNA"/>
</dbReference>
<feature type="domain" description="4Fe-4S ferredoxin-type" evidence="16">
    <location>
        <begin position="576"/>
        <end position="605"/>
    </location>
</feature>
<evidence type="ECO:0000256" key="5">
    <source>
        <dbReference type="ARBA" id="ARBA00022630"/>
    </source>
</evidence>
<evidence type="ECO:0000256" key="13">
    <source>
        <dbReference type="ARBA" id="ARBA00052682"/>
    </source>
</evidence>
<gene>
    <name evidence="17" type="ORF">INT44_004541</name>
</gene>
<evidence type="ECO:0000259" key="16">
    <source>
        <dbReference type="PROSITE" id="PS51379"/>
    </source>
</evidence>
<dbReference type="PANTHER" id="PTHR10617">
    <property type="entry name" value="ELECTRON TRANSFER FLAVOPROTEIN-UBIQUINONE OXIDOREDUCTASE"/>
    <property type="match status" value="1"/>
</dbReference>
<dbReference type="GO" id="GO:0004174">
    <property type="term" value="F:electron-transferring-flavoprotein dehydrogenase activity"/>
    <property type="evidence" value="ECO:0007669"/>
    <property type="project" value="UniProtKB-UniRule"/>
</dbReference>
<feature type="region of interest" description="Disordered" evidence="15">
    <location>
        <begin position="601"/>
        <end position="628"/>
    </location>
</feature>
<proteinExistence type="predicted"/>
<sequence>MRATGRRMAATLRPMLASRLITRVALRPAVLTQTPRALSTTACRSIASPIDINSLPEDDPRRAERFIDETDVVIVGGGPAGLSAAIRVKQLANEAGQECRVMLIEKAGEIGAHILSGAVIEPRALNELIPDWKEKGAPLNQPVSSDSMRLLTPSSSIPLPHPPQMNNKGNYIVSLSNFVKWLGEQAEELGVEIYPGFAASEIMYGEDGSVEGVYLNDVGLDKNFEPKDSYERGMGIKAKVTLLGEGCHGSLSKTLFKKFDLRKDSEPQKYGIGIKEVWEVTPEKHEPGKVVHTLGWPMDMHSYGGSFMYHFEPERRLVAVGFVVGLDYENPYLNPYKEFQRYKQHPFIRNVLEGGKCISYGARALNEGGFQSIPKLVFPGGALIGCTAGFLNLPKIKGTHTAMKSGMIAAESAYDTLFGATPHESGPVVLDSYEENIKNSWVWKELYEVRNIKPSFHGPLGMWGGMAWSGLDTVLLKGKAPWTWKHKKADWEALKPAKECKPIEYPKADGVISFDLLESVSRSGTNHAENQPVHLRLRNKDIPVERNLKVFDGPEGRFCPAGVYEFVDDETKPGEKRLQINSQNCVHCKTCDIKDPSQNIDWAVPEGGGGPQVSPTSSKTNNQSTTFY</sequence>
<protein>
    <recommendedName>
        <fullName evidence="14">Electron transfer flavoprotein-ubiquinone oxidoreductase</fullName>
        <shortName evidence="14">ETF-QO</shortName>
        <ecNumber evidence="14">1.5.5.1</ecNumber>
    </recommendedName>
</protein>
<dbReference type="InterPro" id="IPR049398">
    <property type="entry name" value="ETF-QO/FixC_UQ-bd"/>
</dbReference>
<comment type="cofactor">
    <cofactor evidence="1 14">
        <name>FAD</name>
        <dbReference type="ChEBI" id="CHEBI:57692"/>
    </cofactor>
</comment>
<feature type="compositionally biased region" description="Polar residues" evidence="15">
    <location>
        <begin position="613"/>
        <end position="628"/>
    </location>
</feature>
<comment type="catalytic activity">
    <reaction evidence="13 14">
        <text>a ubiquinone + reduced [electron-transfer flavoprotein] = a ubiquinol + oxidized [electron-transfer flavoprotein] + H(+)</text>
        <dbReference type="Rhea" id="RHEA:24052"/>
        <dbReference type="Rhea" id="RHEA-COMP:9565"/>
        <dbReference type="Rhea" id="RHEA-COMP:9566"/>
        <dbReference type="Rhea" id="RHEA-COMP:10685"/>
        <dbReference type="Rhea" id="RHEA-COMP:10686"/>
        <dbReference type="ChEBI" id="CHEBI:15378"/>
        <dbReference type="ChEBI" id="CHEBI:16389"/>
        <dbReference type="ChEBI" id="CHEBI:17976"/>
        <dbReference type="ChEBI" id="CHEBI:57692"/>
        <dbReference type="ChEBI" id="CHEBI:58307"/>
        <dbReference type="EC" id="1.5.5.1"/>
    </reaction>
</comment>
<dbReference type="InterPro" id="IPR017896">
    <property type="entry name" value="4Fe4S_Fe-S-bd"/>
</dbReference>
<dbReference type="AlphaFoldDB" id="A0A8H7USM5"/>
<dbReference type="EC" id="1.5.5.1" evidence="14"/>
<evidence type="ECO:0000313" key="17">
    <source>
        <dbReference type="EMBL" id="KAG2189399.1"/>
    </source>
</evidence>
<evidence type="ECO:0000313" key="18">
    <source>
        <dbReference type="Proteomes" id="UP000612746"/>
    </source>
</evidence>
<dbReference type="SUPFAM" id="SSF54862">
    <property type="entry name" value="4Fe-4S ferredoxins"/>
    <property type="match status" value="1"/>
</dbReference>
<dbReference type="PROSITE" id="PS51379">
    <property type="entry name" value="4FE4S_FER_2"/>
    <property type="match status" value="1"/>
</dbReference>
<dbReference type="Gene3D" id="3.30.9.90">
    <property type="match status" value="1"/>
</dbReference>
<keyword evidence="12 14" id="KW-0830">Ubiquinone</keyword>